<evidence type="ECO:0000256" key="6">
    <source>
        <dbReference type="ARBA" id="ARBA00022554"/>
    </source>
</evidence>
<dbReference type="EC" id="7.6.2.3" evidence="13"/>
<dbReference type="Gene3D" id="3.40.50.300">
    <property type="entry name" value="P-loop containing nucleotide triphosphate hydrolases"/>
    <property type="match status" value="2"/>
</dbReference>
<feature type="transmembrane region" description="Helical" evidence="16">
    <location>
        <begin position="33"/>
        <end position="51"/>
    </location>
</feature>
<protein>
    <recommendedName>
        <fullName evidence="13">ABC-type glutathione-S-conjugate transporter</fullName>
        <ecNumber evidence="13">7.6.2.3</ecNumber>
    </recommendedName>
</protein>
<keyword evidence="11 16" id="KW-1133">Transmembrane helix</keyword>
<dbReference type="GO" id="GO:0005886">
    <property type="term" value="C:plasma membrane"/>
    <property type="evidence" value="ECO:0007669"/>
    <property type="project" value="UniProtKB-SubCell"/>
</dbReference>
<evidence type="ECO:0000256" key="4">
    <source>
        <dbReference type="ARBA" id="ARBA00022448"/>
    </source>
</evidence>
<keyword evidence="8" id="KW-0677">Repeat</keyword>
<evidence type="ECO:0000256" key="8">
    <source>
        <dbReference type="ARBA" id="ARBA00022737"/>
    </source>
</evidence>
<evidence type="ECO:0000313" key="20">
    <source>
        <dbReference type="WBParaSite" id="TMUE_1000003410.1"/>
    </source>
</evidence>
<comment type="catalytic activity">
    <reaction evidence="14">
        <text>leukotriene C4(in) + ATP + H2O = leukotriene C4(out) + ADP + phosphate + H(+)</text>
        <dbReference type="Rhea" id="RHEA:38963"/>
        <dbReference type="ChEBI" id="CHEBI:15377"/>
        <dbReference type="ChEBI" id="CHEBI:15378"/>
        <dbReference type="ChEBI" id="CHEBI:30616"/>
        <dbReference type="ChEBI" id="CHEBI:43474"/>
        <dbReference type="ChEBI" id="CHEBI:57973"/>
        <dbReference type="ChEBI" id="CHEBI:456216"/>
    </reaction>
    <physiologicalReaction direction="left-to-right" evidence="14">
        <dbReference type="Rhea" id="RHEA:38964"/>
    </physiologicalReaction>
</comment>
<dbReference type="PANTHER" id="PTHR24223:SF443">
    <property type="entry name" value="MULTIDRUG-RESISTANCE LIKE PROTEIN 1, ISOFORM I"/>
    <property type="match status" value="1"/>
</dbReference>
<keyword evidence="4" id="KW-0813">Transport</keyword>
<evidence type="ECO:0000256" key="9">
    <source>
        <dbReference type="ARBA" id="ARBA00022741"/>
    </source>
</evidence>
<dbReference type="InterPro" id="IPR003439">
    <property type="entry name" value="ABC_transporter-like_ATP-bd"/>
</dbReference>
<dbReference type="SMART" id="SM00382">
    <property type="entry name" value="AAA"/>
    <property type="match status" value="2"/>
</dbReference>
<feature type="transmembrane region" description="Helical" evidence="16">
    <location>
        <begin position="450"/>
        <end position="469"/>
    </location>
</feature>
<feature type="transmembrane region" description="Helical" evidence="16">
    <location>
        <begin position="997"/>
        <end position="1024"/>
    </location>
</feature>
<feature type="transmembrane region" description="Helical" evidence="16">
    <location>
        <begin position="528"/>
        <end position="557"/>
    </location>
</feature>
<evidence type="ECO:0000259" key="18">
    <source>
        <dbReference type="PROSITE" id="PS50929"/>
    </source>
</evidence>
<dbReference type="InterPro" id="IPR050173">
    <property type="entry name" value="ABC_transporter_C-like"/>
</dbReference>
<evidence type="ECO:0000256" key="12">
    <source>
        <dbReference type="ARBA" id="ARBA00023136"/>
    </source>
</evidence>
<feature type="transmembrane region" description="Helical" evidence="16">
    <location>
        <begin position="1207"/>
        <end position="1231"/>
    </location>
</feature>
<sequence>MAALCQSTVLANGSLLRSVFPLIDDCLEHFVTAWVPFMVVAFLCPFMIYRLRRKGRSALPITVLLLLRWASAMILVVGALSAAICLVFMSAEGIAIGEGDLVTSFLTAVSMICISSLTILAGRRGLITSGVLFISMSVYFLLGLLSFVSIAGRLGSNTWYSVDVAYAVYFSALMLLLLLSIFADRRFDGDRHEKENQCPECAVSFANLLVFQYFTRTAWRGWKHGLRNQDLWTLSARDSVQRLRSLWQSYWNSGSKRLLLRGSQQDALEQRKVASKESAEEVTFLSKTSKRRSPRLPSVIWVIFVCFKWHVLFALLLKTVADVLEFSKPQLLRQIIAFMELPELPFAYGVFFAVFLFVISLLYTLLLHQYFHIMFRLGMNAKSMLMSAVFEKALLLSNEARKGTTVGEIVNLMSVDVQRIVDVCPYFLLVWSAPLEIVLAIGFLWEIMGVSVFVGLAVMVLMIPINFFLTQRMRQCQVRQMKFKDVRMKMMNEILNGIKVIKLHAWELAFKEKILEIRKQELRVLRKAAIYASVVTLTWTMAPLLVAVVSFATYVLIDSSHHLTPQVAFVSLALFNLLRFPMTMLPMLIVYIMQAFVSDKRLKNFFAAKEIDGTVVQTLEDPNCAIRFRNATFSWDRESDESTVLHGLDLDIPRGKCVAIIGKVGAGKSSVCSAILGEMHKVEGSVAVQGTISYVPQQAWILNATIRDNVLFTKPNRPDFYEQVVKACSLDVDIEEMADKSDTEIGEKGINLSGGQKQRLSIARAVYQDTDVYLFDDPLSAVDSRVGRHIFDNVIGRKGMLKGKTRVFVTHALAFLKDVDLIVIMDQGRIKQVGSPSQLMNQWDGLSEFLEKKSDTDEESKLSDDETGHENVEMLRSRHDTATSVSSSKSLKVDRQSSTKGSSVVVNGPGKTLDDERNLKRKRLIEEETTETGRVKWRVYKMYMQSIGYLSSFVVLILYVVSGGLSVGSSLWLAEWSEDYACTTKNGTDCAQTDTRIAVYAALGIGQALFVFAAALLMTLCMVVSSANLHERLLHNLLRVPMSFYETTPLGRVLNRIGKDIDVVDNTLPAAVRSWMNCLVQIAATLVVIVMNMKAFGAAIIPLAIFYYAVQRFYVSSSRQLKRMESVSRSPVYSLFQEVIQGVISIRAYRAQQHFRDSFDKHVDANQMTYYPMIVSNRWLAVRLEFIGSLLVFLASILAAYNREDGILSAGMVGLAVTYALSITQTLNWVVRMTSDLETNIVSVERIDEYMTVPSEANWTTEYRPPSNWPSVGRVDFERYAMRYRPGLDLVLKGISFVAHGGEKVGIVGRTGAGKSSITLALFRIVEPVEGSIVIDNVDIGLLGLHDLRSRISIIPQEPVLFCGSIRMNIDPTGQKNDDEIWTALEHAHLKSFVSALPNKLDYEVVEGGENLSVGQRQLICLSRALLRKSRILVLDEATAAVDHETDQLIQNTIRECFAECTVLTIAHRLNTVMDSDRLLVLSNGQVIDDDSPAKLLSRPDGEFYAMAKESNMV</sequence>
<dbReference type="GO" id="GO:0005774">
    <property type="term" value="C:vacuolar membrane"/>
    <property type="evidence" value="ECO:0007669"/>
    <property type="project" value="UniProtKB-SubCell"/>
</dbReference>
<feature type="transmembrane region" description="Helical" evidence="16">
    <location>
        <begin position="296"/>
        <end position="317"/>
    </location>
</feature>
<evidence type="ECO:0000259" key="17">
    <source>
        <dbReference type="PROSITE" id="PS50893"/>
    </source>
</evidence>
<dbReference type="CDD" id="cd18595">
    <property type="entry name" value="ABC_6TM_MRP1_2_3_6_D1_like"/>
    <property type="match status" value="1"/>
</dbReference>
<dbReference type="CDD" id="cd18603">
    <property type="entry name" value="ABC_6TM_MRP1_2_3_6_D2_like"/>
    <property type="match status" value="1"/>
</dbReference>
<feature type="transmembrane region" description="Helical" evidence="16">
    <location>
        <begin position="947"/>
        <end position="967"/>
    </location>
</feature>
<dbReference type="FunFam" id="1.20.1560.10:FF:000001">
    <property type="entry name" value="ATP-binding cassette subfamily C member 1"/>
    <property type="match status" value="1"/>
</dbReference>
<feature type="transmembrane region" description="Helical" evidence="16">
    <location>
        <begin position="346"/>
        <end position="366"/>
    </location>
</feature>
<feature type="domain" description="ABC transporter" evidence="17">
    <location>
        <begin position="1275"/>
        <end position="1509"/>
    </location>
</feature>
<feature type="transmembrane region" description="Helical" evidence="16">
    <location>
        <begin position="132"/>
        <end position="152"/>
    </location>
</feature>
<feature type="transmembrane region" description="Helical" evidence="16">
    <location>
        <begin position="63"/>
        <end position="89"/>
    </location>
</feature>
<keyword evidence="9" id="KW-0547">Nucleotide-binding</keyword>
<dbReference type="PROSITE" id="PS50929">
    <property type="entry name" value="ABC_TM1F"/>
    <property type="match status" value="2"/>
</dbReference>
<evidence type="ECO:0000256" key="11">
    <source>
        <dbReference type="ARBA" id="ARBA00022989"/>
    </source>
</evidence>
<dbReference type="Proteomes" id="UP000046395">
    <property type="component" value="Unassembled WGS sequence"/>
</dbReference>
<dbReference type="FunFam" id="3.40.50.300:FF:000997">
    <property type="entry name" value="Multidrug resistance-associated protein 1"/>
    <property type="match status" value="1"/>
</dbReference>
<dbReference type="GO" id="GO:0005524">
    <property type="term" value="F:ATP binding"/>
    <property type="evidence" value="ECO:0007669"/>
    <property type="project" value="UniProtKB-KW"/>
</dbReference>
<keyword evidence="7 16" id="KW-0812">Transmembrane</keyword>
<evidence type="ECO:0000256" key="13">
    <source>
        <dbReference type="ARBA" id="ARBA00024220"/>
    </source>
</evidence>
<dbReference type="STRING" id="70415.A0A5S6Q8F7"/>
<evidence type="ECO:0000256" key="5">
    <source>
        <dbReference type="ARBA" id="ARBA00022475"/>
    </source>
</evidence>
<evidence type="ECO:0000256" key="3">
    <source>
        <dbReference type="ARBA" id="ARBA00009726"/>
    </source>
</evidence>
<name>A0A5S6Q8F7_TRIMR</name>
<accession>A0A5S6Q8F7</accession>
<proteinExistence type="inferred from homology"/>
<organism evidence="19 20">
    <name type="scientific">Trichuris muris</name>
    <name type="common">Mouse whipworm</name>
    <dbReference type="NCBI Taxonomy" id="70415"/>
    <lineage>
        <taxon>Eukaryota</taxon>
        <taxon>Metazoa</taxon>
        <taxon>Ecdysozoa</taxon>
        <taxon>Nematoda</taxon>
        <taxon>Enoplea</taxon>
        <taxon>Dorylaimia</taxon>
        <taxon>Trichinellida</taxon>
        <taxon>Trichuridae</taxon>
        <taxon>Trichuris</taxon>
    </lineage>
</organism>
<comment type="subcellular location">
    <subcellularLocation>
        <location evidence="2">Cell membrane</location>
        <topology evidence="2">Multi-pass membrane protein</topology>
    </subcellularLocation>
    <subcellularLocation>
        <location evidence="1">Vacuole membrane</location>
        <topology evidence="1">Multi-pass membrane protein</topology>
    </subcellularLocation>
</comment>
<dbReference type="NCBIfam" id="TIGR00957">
    <property type="entry name" value="MRP_assoc_pro"/>
    <property type="match status" value="1"/>
</dbReference>
<evidence type="ECO:0000256" key="7">
    <source>
        <dbReference type="ARBA" id="ARBA00022692"/>
    </source>
</evidence>
<dbReference type="Gene3D" id="1.20.1560.10">
    <property type="entry name" value="ABC transporter type 1, transmembrane domain"/>
    <property type="match status" value="2"/>
</dbReference>
<dbReference type="CDD" id="cd03250">
    <property type="entry name" value="ABCC_MRP_domain1"/>
    <property type="match status" value="1"/>
</dbReference>
<feature type="transmembrane region" description="Helical" evidence="16">
    <location>
        <begin position="1180"/>
        <end position="1201"/>
    </location>
</feature>
<comment type="similarity">
    <text evidence="3">Belongs to the ABC transporter superfamily. ABCC family. Conjugate transporter (TC 3.A.1.208) subfamily.</text>
</comment>
<dbReference type="GO" id="GO:0016887">
    <property type="term" value="F:ATP hydrolysis activity"/>
    <property type="evidence" value="ECO:0007669"/>
    <property type="project" value="InterPro"/>
</dbReference>
<feature type="transmembrane region" description="Helical" evidence="16">
    <location>
        <begin position="101"/>
        <end position="120"/>
    </location>
</feature>
<dbReference type="SUPFAM" id="SSF90123">
    <property type="entry name" value="ABC transporter transmembrane region"/>
    <property type="match status" value="2"/>
</dbReference>
<dbReference type="InterPro" id="IPR003593">
    <property type="entry name" value="AAA+_ATPase"/>
</dbReference>
<keyword evidence="12 16" id="KW-0472">Membrane</keyword>
<dbReference type="InterPro" id="IPR036640">
    <property type="entry name" value="ABC1_TM_sf"/>
</dbReference>
<dbReference type="PANTHER" id="PTHR24223">
    <property type="entry name" value="ATP-BINDING CASSETTE SUB-FAMILY C"/>
    <property type="match status" value="1"/>
</dbReference>
<evidence type="ECO:0000313" key="19">
    <source>
        <dbReference type="Proteomes" id="UP000046395"/>
    </source>
</evidence>
<evidence type="ECO:0000256" key="2">
    <source>
        <dbReference type="ARBA" id="ARBA00004651"/>
    </source>
</evidence>
<dbReference type="Pfam" id="PF00664">
    <property type="entry name" value="ABC_membrane"/>
    <property type="match status" value="2"/>
</dbReference>
<evidence type="ECO:0000256" key="16">
    <source>
        <dbReference type="SAM" id="Phobius"/>
    </source>
</evidence>
<feature type="domain" description="ABC transmembrane type-1" evidence="18">
    <location>
        <begin position="953"/>
        <end position="1239"/>
    </location>
</feature>
<keyword evidence="6" id="KW-0926">Vacuole</keyword>
<feature type="transmembrane region" description="Helical" evidence="16">
    <location>
        <begin position="423"/>
        <end position="444"/>
    </location>
</feature>
<dbReference type="FunFam" id="1.20.1560.10:FF:000020">
    <property type="entry name" value="ABC metal ion transporter"/>
    <property type="match status" value="1"/>
</dbReference>
<feature type="transmembrane region" description="Helical" evidence="16">
    <location>
        <begin position="164"/>
        <end position="183"/>
    </location>
</feature>
<dbReference type="InterPro" id="IPR011527">
    <property type="entry name" value="ABC1_TM_dom"/>
</dbReference>
<feature type="transmembrane region" description="Helical" evidence="16">
    <location>
        <begin position="569"/>
        <end position="593"/>
    </location>
</feature>
<keyword evidence="10" id="KW-0067">ATP-binding</keyword>
<dbReference type="InterPro" id="IPR017871">
    <property type="entry name" value="ABC_transporter-like_CS"/>
</dbReference>
<feature type="region of interest" description="Disordered" evidence="15">
    <location>
        <begin position="854"/>
        <end position="914"/>
    </location>
</feature>
<evidence type="ECO:0000256" key="10">
    <source>
        <dbReference type="ARBA" id="ARBA00022840"/>
    </source>
</evidence>
<dbReference type="FunFam" id="3.40.50.300:FF:000074">
    <property type="entry name" value="Multidrug resistance-associated protein 5 isoform 1"/>
    <property type="match status" value="1"/>
</dbReference>
<keyword evidence="19" id="KW-1185">Reference proteome</keyword>
<evidence type="ECO:0000256" key="1">
    <source>
        <dbReference type="ARBA" id="ARBA00004128"/>
    </source>
</evidence>
<dbReference type="PROSITE" id="PS50893">
    <property type="entry name" value="ABC_TRANSPORTER_2"/>
    <property type="match status" value="2"/>
</dbReference>
<dbReference type="WBParaSite" id="TMUE_1000003410.1">
    <property type="protein sequence ID" value="TMUE_1000003410.1"/>
    <property type="gene ID" value="WBGene00298711"/>
</dbReference>
<feature type="transmembrane region" description="Helical" evidence="16">
    <location>
        <begin position="1082"/>
        <end position="1110"/>
    </location>
</feature>
<feature type="domain" description="ABC transmembrane type-1" evidence="18">
    <location>
        <begin position="312"/>
        <end position="594"/>
    </location>
</feature>
<dbReference type="PROSITE" id="PS00211">
    <property type="entry name" value="ABC_TRANSPORTER_1"/>
    <property type="match status" value="2"/>
</dbReference>
<dbReference type="CDD" id="cd03244">
    <property type="entry name" value="ABCC_MRP_domain2"/>
    <property type="match status" value="1"/>
</dbReference>
<feature type="domain" description="ABC transporter" evidence="17">
    <location>
        <begin position="626"/>
        <end position="852"/>
    </location>
</feature>
<dbReference type="InterPro" id="IPR027417">
    <property type="entry name" value="P-loop_NTPase"/>
</dbReference>
<evidence type="ECO:0000256" key="14">
    <source>
        <dbReference type="ARBA" id="ARBA00047523"/>
    </source>
</evidence>
<feature type="compositionally biased region" description="Basic and acidic residues" evidence="15">
    <location>
        <begin position="854"/>
        <end position="881"/>
    </location>
</feature>
<dbReference type="Pfam" id="PF00005">
    <property type="entry name" value="ABC_tran"/>
    <property type="match status" value="2"/>
</dbReference>
<dbReference type="GO" id="GO:0000323">
    <property type="term" value="C:lytic vacuole"/>
    <property type="evidence" value="ECO:0007669"/>
    <property type="project" value="UniProtKB-ARBA"/>
</dbReference>
<reference evidence="20" key="1">
    <citation type="submission" date="2019-12" db="UniProtKB">
        <authorList>
            <consortium name="WormBaseParasite"/>
        </authorList>
    </citation>
    <scope>IDENTIFICATION</scope>
</reference>
<dbReference type="InterPro" id="IPR005292">
    <property type="entry name" value="MRP"/>
</dbReference>
<dbReference type="SUPFAM" id="SSF52540">
    <property type="entry name" value="P-loop containing nucleoside triphosphate hydrolases"/>
    <property type="match status" value="2"/>
</dbReference>
<dbReference type="GO" id="GO:0015431">
    <property type="term" value="F:ABC-type glutathione S-conjugate transporter activity"/>
    <property type="evidence" value="ECO:0007669"/>
    <property type="project" value="UniProtKB-EC"/>
</dbReference>
<evidence type="ECO:0000256" key="15">
    <source>
        <dbReference type="SAM" id="MobiDB-lite"/>
    </source>
</evidence>
<keyword evidence="5" id="KW-1003">Cell membrane</keyword>